<feature type="compositionally biased region" description="Low complexity" evidence="1">
    <location>
        <begin position="1"/>
        <end position="40"/>
    </location>
</feature>
<dbReference type="EMBL" id="CP034279">
    <property type="protein sequence ID" value="QGV78356.1"/>
    <property type="molecule type" value="Genomic_DNA"/>
</dbReference>
<evidence type="ECO:0000256" key="1">
    <source>
        <dbReference type="SAM" id="MobiDB-lite"/>
    </source>
</evidence>
<dbReference type="KEGG" id="sfic:EIZ62_08975"/>
<keyword evidence="4" id="KW-1185">Reference proteome</keyword>
<keyword evidence="2" id="KW-0472">Membrane</keyword>
<protein>
    <submittedName>
        <fullName evidence="3">Uncharacterized protein</fullName>
    </submittedName>
</protein>
<proteinExistence type="predicted"/>
<gene>
    <name evidence="3" type="ORF">EIZ62_08975</name>
</gene>
<keyword evidence="2" id="KW-1133">Transmembrane helix</keyword>
<evidence type="ECO:0000313" key="3">
    <source>
        <dbReference type="EMBL" id="QGV78356.1"/>
    </source>
</evidence>
<feature type="transmembrane region" description="Helical" evidence="2">
    <location>
        <begin position="173"/>
        <end position="198"/>
    </location>
</feature>
<dbReference type="AlphaFoldDB" id="A0A6I6FPF8"/>
<accession>A0A6I6FPF8</accession>
<dbReference type="Proteomes" id="UP000422572">
    <property type="component" value="Chromosome"/>
</dbReference>
<organism evidence="3 4">
    <name type="scientific">Streptomyces ficellus</name>
    <dbReference type="NCBI Taxonomy" id="1977088"/>
    <lineage>
        <taxon>Bacteria</taxon>
        <taxon>Bacillati</taxon>
        <taxon>Actinomycetota</taxon>
        <taxon>Actinomycetes</taxon>
        <taxon>Kitasatosporales</taxon>
        <taxon>Streptomycetaceae</taxon>
        <taxon>Streptomyces</taxon>
    </lineage>
</organism>
<sequence length="209" mass="21252">MPRMNPTTTKTDKGAATGATTGEETTATAPGTEPVAGTAADAPEHQPAYDDEHAAEFDQEQRDDDGEPDDRDGPGARAGLRTGPGTGLASAAAAVVATALGIASLTGTWLGRVASERETLIGQITTSQTGSPAQQISEIYGDAWHTTALVNGLFALVAVITGLVVLSRSRRPLWIRAVALAGAVLGGLGLLLSAGMYADLFLLLPSTGS</sequence>
<reference evidence="3 4" key="1">
    <citation type="submission" date="2018-12" db="EMBL/GenBank/DDBJ databases">
        <title>Complete genome sequence of Streptomyces ficellus NRRL8067, the producer of ficellomycin, feldamycin and nojirimycin.</title>
        <authorList>
            <person name="Zhang H."/>
            <person name="Yue R."/>
            <person name="Liu Y."/>
            <person name="Li M."/>
            <person name="Mu H."/>
            <person name="Zhang J."/>
        </authorList>
    </citation>
    <scope>NUCLEOTIDE SEQUENCE [LARGE SCALE GENOMIC DNA]</scope>
    <source>
        <strain evidence="3 4">NRRL 8067</strain>
    </source>
</reference>
<dbReference type="OrthoDB" id="3853425at2"/>
<keyword evidence="2" id="KW-0812">Transmembrane</keyword>
<evidence type="ECO:0000256" key="2">
    <source>
        <dbReference type="SAM" id="Phobius"/>
    </source>
</evidence>
<name>A0A6I6FPF8_9ACTN</name>
<feature type="compositionally biased region" description="Acidic residues" evidence="1">
    <location>
        <begin position="61"/>
        <end position="70"/>
    </location>
</feature>
<feature type="compositionally biased region" description="Basic and acidic residues" evidence="1">
    <location>
        <begin position="42"/>
        <end position="60"/>
    </location>
</feature>
<feature type="region of interest" description="Disordered" evidence="1">
    <location>
        <begin position="1"/>
        <end position="84"/>
    </location>
</feature>
<feature type="transmembrane region" description="Helical" evidence="2">
    <location>
        <begin position="148"/>
        <end position="166"/>
    </location>
</feature>
<feature type="transmembrane region" description="Helical" evidence="2">
    <location>
        <begin position="87"/>
        <end position="110"/>
    </location>
</feature>
<evidence type="ECO:0000313" key="4">
    <source>
        <dbReference type="Proteomes" id="UP000422572"/>
    </source>
</evidence>